<feature type="region of interest" description="Disordered" evidence="1">
    <location>
        <begin position="166"/>
        <end position="195"/>
    </location>
</feature>
<evidence type="ECO:0000259" key="3">
    <source>
        <dbReference type="PROSITE" id="PS51390"/>
    </source>
</evidence>
<dbReference type="AlphaFoldDB" id="A0A2B4S3H7"/>
<feature type="compositionally biased region" description="Basic and acidic residues" evidence="1">
    <location>
        <begin position="336"/>
        <end position="351"/>
    </location>
</feature>
<dbReference type="CDD" id="cd00199">
    <property type="entry name" value="WAP"/>
    <property type="match status" value="1"/>
</dbReference>
<organism evidence="4 5">
    <name type="scientific">Stylophora pistillata</name>
    <name type="common">Smooth cauliflower coral</name>
    <dbReference type="NCBI Taxonomy" id="50429"/>
    <lineage>
        <taxon>Eukaryota</taxon>
        <taxon>Metazoa</taxon>
        <taxon>Cnidaria</taxon>
        <taxon>Anthozoa</taxon>
        <taxon>Hexacorallia</taxon>
        <taxon>Scleractinia</taxon>
        <taxon>Astrocoeniina</taxon>
        <taxon>Pocilloporidae</taxon>
        <taxon>Stylophora</taxon>
    </lineage>
</organism>
<dbReference type="PANTHER" id="PTHR14308:SF0">
    <property type="entry name" value="WAP FOUR-DISULFIDE CORE DOMAIN PROTEIN 1"/>
    <property type="match status" value="1"/>
</dbReference>
<dbReference type="GO" id="GO:0001558">
    <property type="term" value="P:regulation of cell growth"/>
    <property type="evidence" value="ECO:0007669"/>
    <property type="project" value="TreeGrafter"/>
</dbReference>
<dbReference type="Pfam" id="PF00095">
    <property type="entry name" value="WAP"/>
    <property type="match status" value="1"/>
</dbReference>
<dbReference type="GO" id="GO:0030414">
    <property type="term" value="F:peptidase inhibitor activity"/>
    <property type="evidence" value="ECO:0007669"/>
    <property type="project" value="InterPro"/>
</dbReference>
<dbReference type="GO" id="GO:0005615">
    <property type="term" value="C:extracellular space"/>
    <property type="evidence" value="ECO:0007669"/>
    <property type="project" value="TreeGrafter"/>
</dbReference>
<dbReference type="InterPro" id="IPR008197">
    <property type="entry name" value="WAP_dom"/>
</dbReference>
<gene>
    <name evidence="4" type="primary">WFDC1</name>
    <name evidence="4" type="ORF">AWC38_SpisGene11879</name>
</gene>
<dbReference type="InterPro" id="IPR042357">
    <property type="entry name" value="WFDC1"/>
</dbReference>
<feature type="compositionally biased region" description="Gly residues" evidence="1">
    <location>
        <begin position="232"/>
        <end position="244"/>
    </location>
</feature>
<name>A0A2B4S3H7_STYPI</name>
<proteinExistence type="predicted"/>
<sequence>MEQSWQIMLVVFLLAICSLLSVGNTRSLASLKHKIMKRSLYEETCPPPYIIEVTEQCNDSCRGDDYCVGNKMCCYDGCSYVCMDPVPSEPVVDWNEDDSVPQEFKVEELEVVTPVVEELGCFYHDMLLTNGEKKPFDCRECTCFNGNLMCDVSKCNKDYQARRSFHVSGSGDDNDDDDDDGDNDIRGKGSGNSFFPVVDGVEQKEDFIPFRELEETKAFDSKGRFTTLGPEISGGGGDTSGGEGVKQKPRFISIEEHENQQREDKERKGLEQFLGPEINGSESSGGKGVKQKEDFIPIEEFENEEAEAFDSKGRVTTFGPEISGGESSGEEDEVSGSDRDNLIPIDEERTTEQSGDNKVSLARL</sequence>
<feature type="compositionally biased region" description="Basic and acidic residues" evidence="1">
    <location>
        <begin position="253"/>
        <end position="270"/>
    </location>
</feature>
<reference evidence="5" key="1">
    <citation type="journal article" date="2017" name="bioRxiv">
        <title>Comparative analysis of the genomes of Stylophora pistillata and Acropora digitifera provides evidence for extensive differences between species of corals.</title>
        <authorList>
            <person name="Voolstra C.R."/>
            <person name="Li Y."/>
            <person name="Liew Y.J."/>
            <person name="Baumgarten S."/>
            <person name="Zoccola D."/>
            <person name="Flot J.-F."/>
            <person name="Tambutte S."/>
            <person name="Allemand D."/>
            <person name="Aranda M."/>
        </authorList>
    </citation>
    <scope>NUCLEOTIDE SEQUENCE [LARGE SCALE GENOMIC DNA]</scope>
</reference>
<evidence type="ECO:0000313" key="5">
    <source>
        <dbReference type="Proteomes" id="UP000225706"/>
    </source>
</evidence>
<dbReference type="EMBL" id="LSMT01000203">
    <property type="protein sequence ID" value="PFX23599.1"/>
    <property type="molecule type" value="Genomic_DNA"/>
</dbReference>
<keyword evidence="2" id="KW-0732">Signal</keyword>
<feature type="domain" description="WAP" evidence="3">
    <location>
        <begin position="37"/>
        <end position="86"/>
    </location>
</feature>
<evidence type="ECO:0000256" key="2">
    <source>
        <dbReference type="SAM" id="SignalP"/>
    </source>
</evidence>
<dbReference type="SUPFAM" id="SSF57603">
    <property type="entry name" value="FnI-like domain"/>
    <property type="match status" value="1"/>
</dbReference>
<feature type="region of interest" description="Disordered" evidence="1">
    <location>
        <begin position="224"/>
        <end position="293"/>
    </location>
</feature>
<protein>
    <submittedName>
        <fullName evidence="4">WAP four-disulfide core domain protein 1</fullName>
    </submittedName>
</protein>
<dbReference type="OrthoDB" id="5989673at2759"/>
<dbReference type="PANTHER" id="PTHR14308">
    <property type="entry name" value="WAP FOUR-DISULFIDE CORE DOMAIN PROTEIN 1"/>
    <property type="match status" value="1"/>
</dbReference>
<dbReference type="SUPFAM" id="SSF57256">
    <property type="entry name" value="Elafin-like"/>
    <property type="match status" value="1"/>
</dbReference>
<keyword evidence="5" id="KW-1185">Reference proteome</keyword>
<evidence type="ECO:0000313" key="4">
    <source>
        <dbReference type="EMBL" id="PFX23599.1"/>
    </source>
</evidence>
<feature type="compositionally biased region" description="Acidic residues" evidence="1">
    <location>
        <begin position="172"/>
        <end position="182"/>
    </location>
</feature>
<feature type="chain" id="PRO_5012993322" evidence="2">
    <location>
        <begin position="24"/>
        <end position="364"/>
    </location>
</feature>
<dbReference type="PROSITE" id="PS51390">
    <property type="entry name" value="WAP"/>
    <property type="match status" value="1"/>
</dbReference>
<feature type="region of interest" description="Disordered" evidence="1">
    <location>
        <begin position="305"/>
        <end position="364"/>
    </location>
</feature>
<dbReference type="Proteomes" id="UP000225706">
    <property type="component" value="Unassembled WGS sequence"/>
</dbReference>
<comment type="caution">
    <text evidence="4">The sequence shown here is derived from an EMBL/GenBank/DDBJ whole genome shotgun (WGS) entry which is preliminary data.</text>
</comment>
<dbReference type="Gene3D" id="4.10.75.10">
    <property type="entry name" value="Elafin-like"/>
    <property type="match status" value="1"/>
</dbReference>
<dbReference type="InterPro" id="IPR036645">
    <property type="entry name" value="Elafin-like_sf"/>
</dbReference>
<accession>A0A2B4S3H7</accession>
<evidence type="ECO:0000256" key="1">
    <source>
        <dbReference type="SAM" id="MobiDB-lite"/>
    </source>
</evidence>
<feature type="signal peptide" evidence="2">
    <location>
        <begin position="1"/>
        <end position="23"/>
    </location>
</feature>